<dbReference type="EMBL" id="CP002159">
    <property type="protein sequence ID" value="ADL55416.1"/>
    <property type="molecule type" value="Genomic_DNA"/>
</dbReference>
<evidence type="ECO:0000256" key="4">
    <source>
        <dbReference type="ARBA" id="ARBA00022737"/>
    </source>
</evidence>
<evidence type="ECO:0000313" key="13">
    <source>
        <dbReference type="EMBL" id="ADL55416.1"/>
    </source>
</evidence>
<dbReference type="HOGENOM" id="CLU_016077_6_2_4"/>
<dbReference type="CDD" id="cd01895">
    <property type="entry name" value="EngA2"/>
    <property type="match status" value="1"/>
</dbReference>
<organism evidence="13 14">
    <name type="scientific">Gallionella capsiferriformans (strain ES-2)</name>
    <name type="common">Gallionella ferruginea capsiferriformans (strain ES-2)</name>
    <dbReference type="NCBI Taxonomy" id="395494"/>
    <lineage>
        <taxon>Bacteria</taxon>
        <taxon>Pseudomonadati</taxon>
        <taxon>Pseudomonadota</taxon>
        <taxon>Betaproteobacteria</taxon>
        <taxon>Nitrosomonadales</taxon>
        <taxon>Gallionellaceae</taxon>
        <taxon>Gallionella</taxon>
    </lineage>
</organism>
<feature type="compositionally biased region" description="Basic and acidic residues" evidence="11">
    <location>
        <begin position="440"/>
        <end position="455"/>
    </location>
</feature>
<sequence>MLPTLVLVGRPNVGKSTLFNRLTRSRDALVADQPGLTRDRHYGRGRVGERPYLVVDTGGLEPVAKDGIMFEMARQSRQAVDEADVVLFLVDGRAGCTPQDLIIATQLRKTGKPILLLVNKAEGMARARVTAEFFELGLGEPYPISSAHGDNVVEVIEIALENFPEEIVEEDAVVEDKPPKLAIVGRPNVGKSTLVNAILGEQRVIAFDQPGTTRDSIYIDFERDGKQYTIIDTAGVRRRGKVEEAIEKFSVIKTMQAIEDANVVVLVVDARDQITEQDAHVADFVLQAGRALVLAVNKWDGLDNHQREMVKSDIERKLHFLGFAKRHYISALNGNGISNVLKSADDAYAAAMSKMSTPKLTRALLGATEKQAPPKVGRFLPKMRYAHQGGSNPPLIVIHGSGLDNIPASYARYLERSFAEIFKLEGTPLKIQFNSSKNPFEGKKPRALTEAEQRSAHRARIRGRKMYGKQ</sequence>
<dbReference type="GO" id="GO:0005525">
    <property type="term" value="F:GTP binding"/>
    <property type="evidence" value="ECO:0007669"/>
    <property type="project" value="UniProtKB-UniRule"/>
</dbReference>
<dbReference type="Gene3D" id="3.30.300.20">
    <property type="match status" value="1"/>
</dbReference>
<dbReference type="InterPro" id="IPR027417">
    <property type="entry name" value="P-loop_NTPase"/>
</dbReference>
<proteinExistence type="inferred from homology"/>
<gene>
    <name evidence="8" type="primary">der</name>
    <name evidence="13" type="ordered locus">Galf_1390</name>
</gene>
<feature type="binding site" evidence="8">
    <location>
        <begin position="56"/>
        <end position="60"/>
    </location>
    <ligand>
        <name>GTP</name>
        <dbReference type="ChEBI" id="CHEBI:37565"/>
        <label>1</label>
    </ligand>
</feature>
<evidence type="ECO:0000256" key="11">
    <source>
        <dbReference type="SAM" id="MobiDB-lite"/>
    </source>
</evidence>
<feature type="binding site" evidence="8">
    <location>
        <begin position="297"/>
        <end position="300"/>
    </location>
    <ligand>
        <name>GTP</name>
        <dbReference type="ChEBI" id="CHEBI:37565"/>
        <label>2</label>
    </ligand>
</feature>
<feature type="region of interest" description="Disordered" evidence="11">
    <location>
        <begin position="435"/>
        <end position="470"/>
    </location>
</feature>
<evidence type="ECO:0000256" key="6">
    <source>
        <dbReference type="ARBA" id="ARBA00023134"/>
    </source>
</evidence>
<dbReference type="STRING" id="395494.Galf_1390"/>
<evidence type="ECO:0000259" key="12">
    <source>
        <dbReference type="PROSITE" id="PS51712"/>
    </source>
</evidence>
<keyword evidence="6 8" id="KW-0342">GTP-binding</keyword>
<comment type="function">
    <text evidence="8 10">GTPase that plays an essential role in the late steps of ribosome biogenesis.</text>
</comment>
<dbReference type="KEGG" id="gca:Galf_1390"/>
<dbReference type="CDD" id="cd01894">
    <property type="entry name" value="EngA1"/>
    <property type="match status" value="1"/>
</dbReference>
<dbReference type="InterPro" id="IPR006073">
    <property type="entry name" value="GTP-bd"/>
</dbReference>
<dbReference type="NCBIfam" id="TIGR03594">
    <property type="entry name" value="GTPase_EngA"/>
    <property type="match status" value="1"/>
</dbReference>
<evidence type="ECO:0000256" key="8">
    <source>
        <dbReference type="HAMAP-Rule" id="MF_00195"/>
    </source>
</evidence>
<feature type="compositionally biased region" description="Basic residues" evidence="11">
    <location>
        <begin position="456"/>
        <end position="470"/>
    </location>
</feature>
<dbReference type="InterPro" id="IPR015946">
    <property type="entry name" value="KH_dom-like_a/b"/>
</dbReference>
<evidence type="ECO:0000256" key="10">
    <source>
        <dbReference type="RuleBase" id="RU004481"/>
    </source>
</evidence>
<comment type="similarity">
    <text evidence="1 8 9 10">Belongs to the TRAFAC class TrmE-Era-EngA-EngB-Septin-like GTPase superfamily. EngA (Der) GTPase family.</text>
</comment>
<evidence type="ECO:0000256" key="1">
    <source>
        <dbReference type="ARBA" id="ARBA00008279"/>
    </source>
</evidence>
<dbReference type="Proteomes" id="UP000001235">
    <property type="component" value="Chromosome"/>
</dbReference>
<dbReference type="PANTHER" id="PTHR43834">
    <property type="entry name" value="GTPASE DER"/>
    <property type="match status" value="1"/>
</dbReference>
<dbReference type="InterPro" id="IPR003593">
    <property type="entry name" value="AAA+_ATPase"/>
</dbReference>
<keyword evidence="3 8" id="KW-0690">Ribosome biogenesis</keyword>
<dbReference type="RefSeq" id="WP_013293355.1">
    <property type="nucleotide sequence ID" value="NC_014394.1"/>
</dbReference>
<dbReference type="InterPro" id="IPR005225">
    <property type="entry name" value="Small_GTP-bd"/>
</dbReference>
<evidence type="ECO:0000256" key="7">
    <source>
        <dbReference type="ARBA" id="ARBA00032345"/>
    </source>
</evidence>
<feature type="domain" description="EngA-type G" evidence="12">
    <location>
        <begin position="3"/>
        <end position="167"/>
    </location>
</feature>
<dbReference type="InterPro" id="IPR016484">
    <property type="entry name" value="GTPase_Der"/>
</dbReference>
<protein>
    <recommendedName>
        <fullName evidence="2 8">GTPase Der</fullName>
    </recommendedName>
    <alternativeName>
        <fullName evidence="7 8">GTP-binding protein EngA</fullName>
    </alternativeName>
</protein>
<dbReference type="PIRSF" id="PIRSF006485">
    <property type="entry name" value="GTP-binding_EngA"/>
    <property type="match status" value="1"/>
</dbReference>
<dbReference type="PROSITE" id="PS51712">
    <property type="entry name" value="G_ENGA"/>
    <property type="match status" value="2"/>
</dbReference>
<name>D9SFW9_GALCS</name>
<dbReference type="OrthoDB" id="9805918at2"/>
<evidence type="ECO:0000313" key="14">
    <source>
        <dbReference type="Proteomes" id="UP000001235"/>
    </source>
</evidence>
<dbReference type="PANTHER" id="PTHR43834:SF6">
    <property type="entry name" value="GTPASE DER"/>
    <property type="match status" value="1"/>
</dbReference>
<feature type="binding site" evidence="8">
    <location>
        <begin position="9"/>
        <end position="16"/>
    </location>
    <ligand>
        <name>GTP</name>
        <dbReference type="ChEBI" id="CHEBI:37565"/>
        <label>1</label>
    </ligand>
</feature>
<reference evidence="13 14" key="1">
    <citation type="submission" date="2010-08" db="EMBL/GenBank/DDBJ databases">
        <title>Complete sequence of Gallionella capsiferriformans ES-2.</title>
        <authorList>
            <consortium name="US DOE Joint Genome Institute"/>
            <person name="Lucas S."/>
            <person name="Copeland A."/>
            <person name="Lapidus A."/>
            <person name="Cheng J.-F."/>
            <person name="Bruce D."/>
            <person name="Goodwin L."/>
            <person name="Pitluck S."/>
            <person name="Chertkov O."/>
            <person name="Davenport K.W."/>
            <person name="Detter J.C."/>
            <person name="Han C."/>
            <person name="Tapia R."/>
            <person name="Land M."/>
            <person name="Hauser L."/>
            <person name="Chang Y.-J."/>
            <person name="Jeffries C."/>
            <person name="Kyrpides N."/>
            <person name="Ivanova N."/>
            <person name="Mikhailova N."/>
            <person name="Shelobolina E.S."/>
            <person name="Picardal F."/>
            <person name="Roden E."/>
            <person name="Emerson D."/>
            <person name="Woyke T."/>
        </authorList>
    </citation>
    <scope>NUCLEOTIDE SEQUENCE [LARGE SCALE GENOMIC DNA]</scope>
    <source>
        <strain evidence="13 14">ES-2</strain>
    </source>
</reference>
<dbReference type="AlphaFoldDB" id="D9SFW9"/>
<dbReference type="InterPro" id="IPR032859">
    <property type="entry name" value="KH_dom-like"/>
</dbReference>
<dbReference type="NCBIfam" id="TIGR00231">
    <property type="entry name" value="small_GTP"/>
    <property type="match status" value="2"/>
</dbReference>
<feature type="binding site" evidence="8">
    <location>
        <begin position="232"/>
        <end position="236"/>
    </location>
    <ligand>
        <name>GTP</name>
        <dbReference type="ChEBI" id="CHEBI:37565"/>
        <label>2</label>
    </ligand>
</feature>
<dbReference type="GO" id="GO:0043022">
    <property type="term" value="F:ribosome binding"/>
    <property type="evidence" value="ECO:0007669"/>
    <property type="project" value="TreeGrafter"/>
</dbReference>
<evidence type="ECO:0000256" key="3">
    <source>
        <dbReference type="ARBA" id="ARBA00022517"/>
    </source>
</evidence>
<feature type="domain" description="EngA-type G" evidence="12">
    <location>
        <begin position="179"/>
        <end position="352"/>
    </location>
</feature>
<evidence type="ECO:0000256" key="5">
    <source>
        <dbReference type="ARBA" id="ARBA00022741"/>
    </source>
</evidence>
<dbReference type="GO" id="GO:0042254">
    <property type="term" value="P:ribosome biogenesis"/>
    <property type="evidence" value="ECO:0007669"/>
    <property type="project" value="UniProtKB-KW"/>
</dbReference>
<keyword evidence="4 10" id="KW-0677">Repeat</keyword>
<dbReference type="SMART" id="SM00382">
    <property type="entry name" value="AAA"/>
    <property type="match status" value="2"/>
</dbReference>
<dbReference type="Pfam" id="PF01926">
    <property type="entry name" value="MMR_HSR1"/>
    <property type="match status" value="2"/>
</dbReference>
<dbReference type="Pfam" id="PF14714">
    <property type="entry name" value="KH_dom-like"/>
    <property type="match status" value="1"/>
</dbReference>
<keyword evidence="14" id="KW-1185">Reference proteome</keyword>
<dbReference type="HAMAP" id="MF_00195">
    <property type="entry name" value="GTPase_Der"/>
    <property type="match status" value="1"/>
</dbReference>
<dbReference type="Gene3D" id="3.40.50.300">
    <property type="entry name" value="P-loop containing nucleotide triphosphate hydrolases"/>
    <property type="match status" value="2"/>
</dbReference>
<comment type="subunit">
    <text evidence="8">Associates with the 50S ribosomal subunit.</text>
</comment>
<dbReference type="PRINTS" id="PR00326">
    <property type="entry name" value="GTP1OBG"/>
</dbReference>
<feature type="binding site" evidence="8">
    <location>
        <begin position="119"/>
        <end position="122"/>
    </location>
    <ligand>
        <name>GTP</name>
        <dbReference type="ChEBI" id="CHEBI:37565"/>
        <label>1</label>
    </ligand>
</feature>
<feature type="binding site" evidence="8">
    <location>
        <begin position="185"/>
        <end position="192"/>
    </location>
    <ligand>
        <name>GTP</name>
        <dbReference type="ChEBI" id="CHEBI:37565"/>
        <label>2</label>
    </ligand>
</feature>
<dbReference type="InterPro" id="IPR031166">
    <property type="entry name" value="G_ENGA"/>
</dbReference>
<dbReference type="SUPFAM" id="SSF52540">
    <property type="entry name" value="P-loop containing nucleoside triphosphate hydrolases"/>
    <property type="match status" value="2"/>
</dbReference>
<dbReference type="FunFam" id="3.40.50.300:FF:000057">
    <property type="entry name" value="GTPase Der"/>
    <property type="match status" value="1"/>
</dbReference>
<evidence type="ECO:0000256" key="2">
    <source>
        <dbReference type="ARBA" id="ARBA00020953"/>
    </source>
</evidence>
<dbReference type="eggNOG" id="COG1160">
    <property type="taxonomic scope" value="Bacteria"/>
</dbReference>
<dbReference type="FunFam" id="3.40.50.300:FF:000040">
    <property type="entry name" value="GTPase Der"/>
    <property type="match status" value="1"/>
</dbReference>
<accession>D9SFW9</accession>
<evidence type="ECO:0000256" key="9">
    <source>
        <dbReference type="PROSITE-ProRule" id="PRU01049"/>
    </source>
</evidence>
<keyword evidence="5 8" id="KW-0547">Nucleotide-binding</keyword>